<keyword evidence="6 7" id="KW-0694">RNA-binding</keyword>
<dbReference type="PANTHER" id="PTHR23355">
    <property type="entry name" value="RIBONUCLEASE"/>
    <property type="match status" value="1"/>
</dbReference>
<evidence type="ECO:0000259" key="9">
    <source>
        <dbReference type="PROSITE" id="PS50126"/>
    </source>
</evidence>
<proteinExistence type="inferred from homology"/>
<dbReference type="Gene3D" id="2.40.50.140">
    <property type="entry name" value="Nucleic acid-binding proteins"/>
    <property type="match status" value="1"/>
</dbReference>
<dbReference type="PANTHER" id="PTHR23355:SF9">
    <property type="entry name" value="DIS3-LIKE EXONUCLEASE 2"/>
    <property type="match status" value="1"/>
</dbReference>
<dbReference type="OrthoDB" id="9764149at2"/>
<evidence type="ECO:0000256" key="7">
    <source>
        <dbReference type="HAMAP-Rule" id="MF_01895"/>
    </source>
</evidence>
<evidence type="ECO:0000256" key="3">
    <source>
        <dbReference type="ARBA" id="ARBA00022722"/>
    </source>
</evidence>
<keyword evidence="3 7" id="KW-0540">Nuclease</keyword>
<dbReference type="SMART" id="SM00955">
    <property type="entry name" value="RNB"/>
    <property type="match status" value="1"/>
</dbReference>
<dbReference type="InterPro" id="IPR003029">
    <property type="entry name" value="S1_domain"/>
</dbReference>
<name>A0A501PT77_9PROT</name>
<keyword evidence="5 7" id="KW-0269">Exonuclease</keyword>
<comment type="similarity">
    <text evidence="7">Belongs to the RNR ribonuclease family. RNase R subfamily.</text>
</comment>
<dbReference type="PROSITE" id="PS01175">
    <property type="entry name" value="RIBONUCLEASE_II"/>
    <property type="match status" value="1"/>
</dbReference>
<dbReference type="NCBIfam" id="TIGR00358">
    <property type="entry name" value="3_prime_RNase"/>
    <property type="match status" value="1"/>
</dbReference>
<dbReference type="PROSITE" id="PS50126">
    <property type="entry name" value="S1"/>
    <property type="match status" value="1"/>
</dbReference>
<dbReference type="InterPro" id="IPR022966">
    <property type="entry name" value="RNase_II/R_CS"/>
</dbReference>
<dbReference type="GO" id="GO:0005829">
    <property type="term" value="C:cytosol"/>
    <property type="evidence" value="ECO:0007669"/>
    <property type="project" value="TreeGrafter"/>
</dbReference>
<keyword evidence="11" id="KW-1185">Reference proteome</keyword>
<reference evidence="11" key="1">
    <citation type="submission" date="2019-06" db="EMBL/GenBank/DDBJ databases">
        <title>The complete genome of Emcibacter congregatus ZYLT.</title>
        <authorList>
            <person name="Zhao Z."/>
        </authorList>
    </citation>
    <scope>NUCLEOTIDE SEQUENCE [LARGE SCALE GENOMIC DNA]</scope>
    <source>
        <strain evidence="11">MCCC 1A06723</strain>
    </source>
</reference>
<dbReference type="EC" id="3.1.13.1" evidence="7"/>
<evidence type="ECO:0000256" key="4">
    <source>
        <dbReference type="ARBA" id="ARBA00022801"/>
    </source>
</evidence>
<comment type="catalytic activity">
    <reaction evidence="1 7">
        <text>Exonucleolytic cleavage in the 3'- to 5'-direction to yield nucleoside 5'-phosphates.</text>
        <dbReference type="EC" id="3.1.13.1"/>
    </reaction>
</comment>
<evidence type="ECO:0000313" key="11">
    <source>
        <dbReference type="Proteomes" id="UP000319148"/>
    </source>
</evidence>
<evidence type="ECO:0000256" key="1">
    <source>
        <dbReference type="ARBA" id="ARBA00001849"/>
    </source>
</evidence>
<dbReference type="Proteomes" id="UP000319148">
    <property type="component" value="Unassembled WGS sequence"/>
</dbReference>
<comment type="function">
    <text evidence="7">3'-5' exoribonuclease that releases 5'-nucleoside monophosphates and is involved in maturation of structured RNAs.</text>
</comment>
<evidence type="ECO:0000256" key="2">
    <source>
        <dbReference type="ARBA" id="ARBA00022490"/>
    </source>
</evidence>
<dbReference type="AlphaFoldDB" id="A0A501PT77"/>
<dbReference type="InterPro" id="IPR012340">
    <property type="entry name" value="NA-bd_OB-fold"/>
</dbReference>
<evidence type="ECO:0000256" key="5">
    <source>
        <dbReference type="ARBA" id="ARBA00022839"/>
    </source>
</evidence>
<dbReference type="InterPro" id="IPR004476">
    <property type="entry name" value="RNase_II/RNase_R"/>
</dbReference>
<dbReference type="GO" id="GO:0008859">
    <property type="term" value="F:exoribonuclease II activity"/>
    <property type="evidence" value="ECO:0007669"/>
    <property type="project" value="UniProtKB-UniRule"/>
</dbReference>
<evidence type="ECO:0000256" key="6">
    <source>
        <dbReference type="ARBA" id="ARBA00022884"/>
    </source>
</evidence>
<dbReference type="SUPFAM" id="SSF50249">
    <property type="entry name" value="Nucleic acid-binding proteins"/>
    <property type="match status" value="2"/>
</dbReference>
<comment type="subcellular location">
    <subcellularLocation>
        <location evidence="7">Cytoplasm</location>
    </subcellularLocation>
</comment>
<feature type="domain" description="S1 motif" evidence="9">
    <location>
        <begin position="637"/>
        <end position="718"/>
    </location>
</feature>
<evidence type="ECO:0000313" key="10">
    <source>
        <dbReference type="EMBL" id="TPD63164.1"/>
    </source>
</evidence>
<keyword evidence="2 7" id="KW-0963">Cytoplasm</keyword>
<gene>
    <name evidence="7 10" type="primary">rnr</name>
    <name evidence="10" type="ORF">FIV46_03550</name>
</gene>
<dbReference type="InterPro" id="IPR001900">
    <property type="entry name" value="RNase_II/R"/>
</dbReference>
<accession>A0A501PT77</accession>
<dbReference type="Pfam" id="PF00575">
    <property type="entry name" value="S1"/>
    <property type="match status" value="1"/>
</dbReference>
<feature type="region of interest" description="Disordered" evidence="8">
    <location>
        <begin position="726"/>
        <end position="759"/>
    </location>
</feature>
<dbReference type="RefSeq" id="WP_139938439.1">
    <property type="nucleotide sequence ID" value="NZ_JBHSYP010000022.1"/>
</dbReference>
<dbReference type="EMBL" id="VFIY01000004">
    <property type="protein sequence ID" value="TPD63164.1"/>
    <property type="molecule type" value="Genomic_DNA"/>
</dbReference>
<dbReference type="InterPro" id="IPR050180">
    <property type="entry name" value="RNR_Ribonuclease"/>
</dbReference>
<evidence type="ECO:0000256" key="8">
    <source>
        <dbReference type="SAM" id="MobiDB-lite"/>
    </source>
</evidence>
<keyword evidence="4 7" id="KW-0378">Hydrolase</keyword>
<dbReference type="Pfam" id="PF00773">
    <property type="entry name" value="RNB"/>
    <property type="match status" value="1"/>
</dbReference>
<protein>
    <recommendedName>
        <fullName evidence="7">Ribonuclease R</fullName>
        <shortName evidence="7">RNase R</shortName>
        <ecNumber evidence="7">3.1.13.1</ecNumber>
    </recommendedName>
</protein>
<feature type="compositionally biased region" description="Basic residues" evidence="8">
    <location>
        <begin position="728"/>
        <end position="749"/>
    </location>
</feature>
<dbReference type="Pfam" id="PF17876">
    <property type="entry name" value="CSD2"/>
    <property type="match status" value="1"/>
</dbReference>
<comment type="caution">
    <text evidence="10">The sequence shown here is derived from an EMBL/GenBank/DDBJ whole genome shotgun (WGS) entry which is preliminary data.</text>
</comment>
<sequence>MTDKKHIPFPTREEVLEFLRNNPDRQTKRELARAFHVRGEDRILLKHMLKELKDEGLLKKGHKKQIHPDDGLPPVSVIEITGLDKMGDLKAQPTSWEEEGPPPAIILHAHETKGHIGVGDRVLARLSRDRDNKSGYVAKIIRKLESSGGLVMGFFRQQDDNIAIVVPTDKKNRDTYVIGRKDWQGAKDGELVMVETRKARRARGEPKPARVRECLGAMDEPRSISLIAVHAHGIPVDFSDEAVKEADKSEVPAMEPGREDLRGIPLVTIDPFDARDHDDAIWAELDKDPNNEGGWHVIVAIADVARYVRPGSALDKDARTRGNSVYFPDRVVPMLPERLSNGLCSLKEGEDRYCMAVHMWFAKNGKKLRHKFVRGLMRSAAGLSYEEYQRAVDGDVSDRAKPIMDTVIKPLWGAFDCLMKGRHHREPLELEMLERKVTIGEDGHIESIVPRIVLPAHKLVEEFMIQANVSAAQQLRHKDWPCMYRVHEPPSLEKLEALREFLESLDYSLARGQVMKPRVFNTILRKVDDTPQEEVINTVILRTQSQAVYSPDNLGHFGLSLAEYAHFTSPIRRYSDVMVHRALVSALKLGDDGLSKEDRAQFEETAQHISDTERRAMLAERESLDRYVAAYMKDHVGDMFDGTISGVSRAGLFVTLLESGGDGLVPVSSLVGDYFRHDPDLHMLEGEYTNIVYQLGDKVTVRLREANPVTGGLMLELIDEELLQAGRKGAKTRGRRGRAKPQKSPKGRAKPSPGGRRQR</sequence>
<dbReference type="CDD" id="cd04471">
    <property type="entry name" value="S1_RNase_R"/>
    <property type="match status" value="1"/>
</dbReference>
<dbReference type="InterPro" id="IPR011805">
    <property type="entry name" value="RNase_R"/>
</dbReference>
<dbReference type="SMART" id="SM00316">
    <property type="entry name" value="S1"/>
    <property type="match status" value="1"/>
</dbReference>
<dbReference type="GO" id="GO:0006402">
    <property type="term" value="P:mRNA catabolic process"/>
    <property type="evidence" value="ECO:0007669"/>
    <property type="project" value="TreeGrafter"/>
</dbReference>
<dbReference type="InterPro" id="IPR040476">
    <property type="entry name" value="CSD2"/>
</dbReference>
<dbReference type="NCBIfam" id="TIGR02063">
    <property type="entry name" value="RNase_R"/>
    <property type="match status" value="1"/>
</dbReference>
<organism evidence="10 11">
    <name type="scientific">Emcibacter nanhaiensis</name>
    <dbReference type="NCBI Taxonomy" id="1505037"/>
    <lineage>
        <taxon>Bacteria</taxon>
        <taxon>Pseudomonadati</taxon>
        <taxon>Pseudomonadota</taxon>
        <taxon>Alphaproteobacteria</taxon>
        <taxon>Emcibacterales</taxon>
        <taxon>Emcibacteraceae</taxon>
        <taxon>Emcibacter</taxon>
    </lineage>
</organism>
<dbReference type="GO" id="GO:0003723">
    <property type="term" value="F:RNA binding"/>
    <property type="evidence" value="ECO:0007669"/>
    <property type="project" value="UniProtKB-UniRule"/>
</dbReference>
<dbReference type="HAMAP" id="MF_01895">
    <property type="entry name" value="RNase_R"/>
    <property type="match status" value="1"/>
</dbReference>